<comment type="caution">
    <text evidence="3">The sequence shown here is derived from an EMBL/GenBank/DDBJ whole genome shotgun (WGS) entry which is preliminary data.</text>
</comment>
<gene>
    <name evidence="3" type="ORF">H8708_12795</name>
</gene>
<feature type="transmembrane region" description="Helical" evidence="1">
    <location>
        <begin position="266"/>
        <end position="288"/>
    </location>
</feature>
<dbReference type="InterPro" id="IPR045611">
    <property type="entry name" value="DUF6449"/>
</dbReference>
<feature type="transmembrane region" description="Helical" evidence="1">
    <location>
        <begin position="87"/>
        <end position="108"/>
    </location>
</feature>
<evidence type="ECO:0000313" key="4">
    <source>
        <dbReference type="Proteomes" id="UP000647491"/>
    </source>
</evidence>
<dbReference type="RefSeq" id="WP_262428084.1">
    <property type="nucleotide sequence ID" value="NZ_JACRTJ010000028.1"/>
</dbReference>
<organism evidence="3 4">
    <name type="scientific">Enterocloster hominis</name>
    <name type="common">ex Liu et al. 2021</name>
    <dbReference type="NCBI Taxonomy" id="2763663"/>
    <lineage>
        <taxon>Bacteria</taxon>
        <taxon>Bacillati</taxon>
        <taxon>Bacillota</taxon>
        <taxon>Clostridia</taxon>
        <taxon>Lachnospirales</taxon>
        <taxon>Lachnospiraceae</taxon>
        <taxon>Enterocloster</taxon>
    </lineage>
</organism>
<sequence length="788" mass="88073">MTSKSLFFRLMKEDLKRRLWAFGLSFLTFFFAMPVLAAMGITNLEQQYALWAEDAGNYDFGIGNTADTEFSRKLGELTAECVGLENVVMGFLVITAALVLALTGFLYLHSRKQVDFYHSIPVRRELLFTVRFVDGILVTGSMYLVNLVFTLGILGAAGAAVPGMVSGALWTFLVHMTGFLLSYGLMTAAVMLTGNFFISVLGGIVLFGYVPAVAVLFQGLMQMFFVTTNQRISGIDEWIIHGSPAPYYVALIGEGSDLPMARYGELMGRILPALLAGLVLAVIGGLLYKFRPSEAAGRAMAFRMTKAPIKILLVVPITILVCLLFWNMYYESLGWAAFGFVFALFISHGLIEILYNFDFRKLFANPVHLGISAVLALAVIGVFRYDLTGYDSYLPSEEKFQSASVFTYSLGDFQDYGLPVAAENGRLGREPSGYLWKYMDGSDYAAGNMEITDYGLVKDLAEAGIAAAEESKAIRFQNLEEPAGDDTYMARIEVGFKEKNGSLRYRYYRIDMKESMDLMERLYASAEYKKGAYPVMSFHPETTTGIYISDGNQASLVTEDPEMTAELLAAYQEELEALSLTERTEEIPVTALRFLTEAEKEYLNAISVSRTQNFSGSFRLRDMDPQVNFFPVYSSFTKTMGLLKEAGAALPEELKPEDVERMEIICHYEDSAFYKEYEEAGWEVTEADKETSSLMIRNDGTAEAKEQIRQVLESGKRSWFFDLNDLAPRERGFTVQVYLTPEADRTQSGEPVTMGFSPYEIPEIIRQEFSYDPESAYQASWGLAGKKD</sequence>
<feature type="transmembrane region" description="Helical" evidence="1">
    <location>
        <begin position="335"/>
        <end position="355"/>
    </location>
</feature>
<evidence type="ECO:0000259" key="2">
    <source>
        <dbReference type="Pfam" id="PF20047"/>
    </source>
</evidence>
<keyword evidence="1" id="KW-0812">Transmembrane</keyword>
<feature type="transmembrane region" description="Helical" evidence="1">
    <location>
        <begin position="367"/>
        <end position="385"/>
    </location>
</feature>
<keyword evidence="1" id="KW-0472">Membrane</keyword>
<keyword evidence="1" id="KW-1133">Transmembrane helix</keyword>
<feature type="transmembrane region" description="Helical" evidence="1">
    <location>
        <begin position="309"/>
        <end position="329"/>
    </location>
</feature>
<evidence type="ECO:0000313" key="3">
    <source>
        <dbReference type="EMBL" id="MBC8600094.1"/>
    </source>
</evidence>
<feature type="transmembrane region" description="Helical" evidence="1">
    <location>
        <begin position="167"/>
        <end position="189"/>
    </location>
</feature>
<dbReference type="Pfam" id="PF20047">
    <property type="entry name" value="DUF6449"/>
    <property type="match status" value="1"/>
</dbReference>
<dbReference type="EMBL" id="JACRTJ010000028">
    <property type="protein sequence ID" value="MBC8600094.1"/>
    <property type="molecule type" value="Genomic_DNA"/>
</dbReference>
<reference evidence="3 4" key="1">
    <citation type="submission" date="2020-08" db="EMBL/GenBank/DDBJ databases">
        <title>Genome public.</title>
        <authorList>
            <person name="Liu C."/>
            <person name="Sun Q."/>
        </authorList>
    </citation>
    <scope>NUCLEOTIDE SEQUENCE [LARGE SCALE GENOMIC DNA]</scope>
    <source>
        <strain evidence="3 4">BX10</strain>
    </source>
</reference>
<keyword evidence="4" id="KW-1185">Reference proteome</keyword>
<feature type="transmembrane region" description="Helical" evidence="1">
    <location>
        <begin position="196"/>
        <end position="217"/>
    </location>
</feature>
<accession>A0ABR7NVE0</accession>
<evidence type="ECO:0000256" key="1">
    <source>
        <dbReference type="SAM" id="Phobius"/>
    </source>
</evidence>
<feature type="transmembrane region" description="Helical" evidence="1">
    <location>
        <begin position="128"/>
        <end position="161"/>
    </location>
</feature>
<name>A0ABR7NVE0_9FIRM</name>
<proteinExistence type="predicted"/>
<dbReference type="Proteomes" id="UP000647491">
    <property type="component" value="Unassembled WGS sequence"/>
</dbReference>
<feature type="domain" description="DUF6449" evidence="2">
    <location>
        <begin position="499"/>
        <end position="647"/>
    </location>
</feature>
<protein>
    <recommendedName>
        <fullName evidence="2">DUF6449 domain-containing protein</fullName>
    </recommendedName>
</protein>